<name>T1H3X3_MEGSC</name>
<dbReference type="PANTHER" id="PTHR14167">
    <property type="entry name" value="SH3 DOMAIN-CONTAINING"/>
    <property type="match status" value="1"/>
</dbReference>
<dbReference type="PROSITE" id="PS50002">
    <property type="entry name" value="SH3"/>
    <property type="match status" value="1"/>
</dbReference>
<dbReference type="CDD" id="cd11782">
    <property type="entry name" value="SH3_Sorbs_2"/>
    <property type="match status" value="1"/>
</dbReference>
<dbReference type="SUPFAM" id="SSF50044">
    <property type="entry name" value="SH3-domain"/>
    <property type="match status" value="1"/>
</dbReference>
<reference evidence="5" key="1">
    <citation type="submission" date="2013-02" db="EMBL/GenBank/DDBJ databases">
        <authorList>
            <person name="Hughes D."/>
        </authorList>
    </citation>
    <scope>NUCLEOTIDE SEQUENCE</scope>
    <source>
        <strain>Durham</strain>
        <strain evidence="5">NC isolate 2 -- Noor lab</strain>
    </source>
</reference>
<dbReference type="EMBL" id="CAQQ02167819">
    <property type="status" value="NOT_ANNOTATED_CDS"/>
    <property type="molecule type" value="Genomic_DNA"/>
</dbReference>
<dbReference type="PANTHER" id="PTHR14167:SF116">
    <property type="entry name" value="CAP, ISOFORM AC"/>
    <property type="match status" value="1"/>
</dbReference>
<dbReference type="STRING" id="36166.T1H3X3"/>
<dbReference type="PRINTS" id="PR00452">
    <property type="entry name" value="SH3DOMAIN"/>
</dbReference>
<dbReference type="Pfam" id="PF14604">
    <property type="entry name" value="SH3_9"/>
    <property type="match status" value="1"/>
</dbReference>
<keyword evidence="5" id="KW-1185">Reference proteome</keyword>
<evidence type="ECO:0000256" key="2">
    <source>
        <dbReference type="PROSITE-ProRule" id="PRU00192"/>
    </source>
</evidence>
<evidence type="ECO:0000259" key="3">
    <source>
        <dbReference type="PROSITE" id="PS50002"/>
    </source>
</evidence>
<evidence type="ECO:0000256" key="1">
    <source>
        <dbReference type="ARBA" id="ARBA00022443"/>
    </source>
</evidence>
<dbReference type="InterPro" id="IPR036028">
    <property type="entry name" value="SH3-like_dom_sf"/>
</dbReference>
<accession>T1H3X3</accession>
<dbReference type="InterPro" id="IPR001452">
    <property type="entry name" value="SH3_domain"/>
</dbReference>
<feature type="domain" description="SH3" evidence="3">
    <location>
        <begin position="12"/>
        <end position="71"/>
    </location>
</feature>
<keyword evidence="1 2" id="KW-0728">SH3 domain</keyword>
<dbReference type="EnsemblMetazoa" id="MESCA010970-RA">
    <property type="protein sequence ID" value="MESCA010970-PA"/>
    <property type="gene ID" value="MESCA010970"/>
</dbReference>
<evidence type="ECO:0000313" key="4">
    <source>
        <dbReference type="EnsemblMetazoa" id="MESCA010970-PA"/>
    </source>
</evidence>
<dbReference type="HOGENOM" id="CLU_1929970_0_0_1"/>
<dbReference type="Gene3D" id="2.30.30.40">
    <property type="entry name" value="SH3 Domains"/>
    <property type="match status" value="1"/>
</dbReference>
<sequence>MTRDLVRRPKTPSEGQARAKYNFNAQSEVELSLNKGELVTLTRRVDSNWFEGKIANRKGIFPVNYVEVLTDIGAEDKLTKSIAEYSASVSATARNNFNNNNNVIPIDSIKETKTVSHSKVLHVDTDNEPVL</sequence>
<proteinExistence type="predicted"/>
<reference evidence="4" key="2">
    <citation type="submission" date="2015-06" db="UniProtKB">
        <authorList>
            <consortium name="EnsemblMetazoa"/>
        </authorList>
    </citation>
    <scope>IDENTIFICATION</scope>
</reference>
<dbReference type="AlphaFoldDB" id="T1H3X3"/>
<organism evidence="4 5">
    <name type="scientific">Megaselia scalaris</name>
    <name type="common">Humpbacked fly</name>
    <name type="synonym">Phora scalaris</name>
    <dbReference type="NCBI Taxonomy" id="36166"/>
    <lineage>
        <taxon>Eukaryota</taxon>
        <taxon>Metazoa</taxon>
        <taxon>Ecdysozoa</taxon>
        <taxon>Arthropoda</taxon>
        <taxon>Hexapoda</taxon>
        <taxon>Insecta</taxon>
        <taxon>Pterygota</taxon>
        <taxon>Neoptera</taxon>
        <taxon>Endopterygota</taxon>
        <taxon>Diptera</taxon>
        <taxon>Brachycera</taxon>
        <taxon>Muscomorpha</taxon>
        <taxon>Platypezoidea</taxon>
        <taxon>Phoridae</taxon>
        <taxon>Megaseliini</taxon>
        <taxon>Megaselia</taxon>
    </lineage>
</organism>
<evidence type="ECO:0000313" key="5">
    <source>
        <dbReference type="Proteomes" id="UP000015102"/>
    </source>
</evidence>
<dbReference type="SMART" id="SM00326">
    <property type="entry name" value="SH3"/>
    <property type="match status" value="1"/>
</dbReference>
<protein>
    <recommendedName>
        <fullName evidence="3">SH3 domain-containing protein</fullName>
    </recommendedName>
</protein>
<dbReference type="InterPro" id="IPR050384">
    <property type="entry name" value="Endophilin_SH3RF"/>
</dbReference>
<dbReference type="Proteomes" id="UP000015102">
    <property type="component" value="Unassembled WGS sequence"/>
</dbReference>